<dbReference type="Pfam" id="PF04945">
    <property type="entry name" value="YHS"/>
    <property type="match status" value="1"/>
</dbReference>
<dbReference type="Gene3D" id="1.10.620.20">
    <property type="entry name" value="Ribonucleotide Reductase, subunit A"/>
    <property type="match status" value="1"/>
</dbReference>
<dbReference type="InterPro" id="IPR012348">
    <property type="entry name" value="RNR-like"/>
</dbReference>
<dbReference type="EMBL" id="LHXN01000001">
    <property type="protein sequence ID" value="KXA93621.1"/>
    <property type="molecule type" value="Genomic_DNA"/>
</dbReference>
<dbReference type="AlphaFoldDB" id="A0A133UHD2"/>
<dbReference type="InterPro" id="IPR011017">
    <property type="entry name" value="TRASH_dom"/>
</dbReference>
<dbReference type="GO" id="GO:0016491">
    <property type="term" value="F:oxidoreductase activity"/>
    <property type="evidence" value="ECO:0007669"/>
    <property type="project" value="InterPro"/>
</dbReference>
<evidence type="ECO:0000256" key="1">
    <source>
        <dbReference type="SAM" id="MobiDB-lite"/>
    </source>
</evidence>
<gene>
    <name evidence="3" type="ORF">AKJ64_00130</name>
</gene>
<comment type="caution">
    <text evidence="3">The sequence shown here is derived from an EMBL/GenBank/DDBJ whole genome shotgun (WGS) entry which is preliminary data.</text>
</comment>
<feature type="domain" description="TRASH" evidence="2">
    <location>
        <begin position="22"/>
        <end position="60"/>
    </location>
</feature>
<dbReference type="InterPro" id="IPR007029">
    <property type="entry name" value="YHS_dom"/>
</dbReference>
<keyword evidence="4" id="KW-1185">Reference proteome</keyword>
<protein>
    <recommendedName>
        <fullName evidence="2">TRASH domain-containing protein</fullName>
    </recommendedName>
</protein>
<dbReference type="SUPFAM" id="SSF47240">
    <property type="entry name" value="Ferritin-like"/>
    <property type="match status" value="1"/>
</dbReference>
<sequence length="66" mass="7491">MSAPRSTSSPKKRKGGENVATDPVCEMEVDPEEAPATTEYEGNTYYFCCPVCKEKFEKEPEKYVDY</sequence>
<evidence type="ECO:0000259" key="2">
    <source>
        <dbReference type="SMART" id="SM00746"/>
    </source>
</evidence>
<evidence type="ECO:0000313" key="3">
    <source>
        <dbReference type="EMBL" id="KXA93621.1"/>
    </source>
</evidence>
<proteinExistence type="predicted"/>
<name>A0A133UHD2_9EURY</name>
<feature type="region of interest" description="Disordered" evidence="1">
    <location>
        <begin position="1"/>
        <end position="36"/>
    </location>
</feature>
<organism evidence="3 4">
    <name type="scientific">candidate division MSBL1 archaeon SCGC-AAA259E17</name>
    <dbReference type="NCBI Taxonomy" id="1698263"/>
    <lineage>
        <taxon>Archaea</taxon>
        <taxon>Methanobacteriati</taxon>
        <taxon>Methanobacteriota</taxon>
        <taxon>candidate division MSBL1</taxon>
    </lineage>
</organism>
<accession>A0A133UHD2</accession>
<dbReference type="Proteomes" id="UP000070373">
    <property type="component" value="Unassembled WGS sequence"/>
</dbReference>
<reference evidence="3 4" key="1">
    <citation type="journal article" date="2016" name="Sci. Rep.">
        <title>Metabolic traits of an uncultured archaeal lineage -MSBL1- from brine pools of the Red Sea.</title>
        <authorList>
            <person name="Mwirichia R."/>
            <person name="Alam I."/>
            <person name="Rashid M."/>
            <person name="Vinu M."/>
            <person name="Ba-Alawi W."/>
            <person name="Anthony Kamau A."/>
            <person name="Kamanda Ngugi D."/>
            <person name="Goker M."/>
            <person name="Klenk H.P."/>
            <person name="Bajic V."/>
            <person name="Stingl U."/>
        </authorList>
    </citation>
    <scope>NUCLEOTIDE SEQUENCE [LARGE SCALE GENOMIC DNA]</scope>
    <source>
        <strain evidence="3">SCGC-AAA259E17</strain>
    </source>
</reference>
<dbReference type="SMART" id="SM00746">
    <property type="entry name" value="TRASH"/>
    <property type="match status" value="1"/>
</dbReference>
<evidence type="ECO:0000313" key="4">
    <source>
        <dbReference type="Proteomes" id="UP000070373"/>
    </source>
</evidence>
<dbReference type="InterPro" id="IPR009078">
    <property type="entry name" value="Ferritin-like_SF"/>
</dbReference>